<comment type="caution">
    <text evidence="1">The sequence shown here is derived from an EMBL/GenBank/DDBJ whole genome shotgun (WGS) entry which is preliminary data.</text>
</comment>
<dbReference type="Proteomes" id="UP000784294">
    <property type="component" value="Unassembled WGS sequence"/>
</dbReference>
<proteinExistence type="predicted"/>
<reference evidence="1" key="1">
    <citation type="submission" date="2018-11" db="EMBL/GenBank/DDBJ databases">
        <authorList>
            <consortium name="Pathogen Informatics"/>
        </authorList>
    </citation>
    <scope>NUCLEOTIDE SEQUENCE</scope>
</reference>
<evidence type="ECO:0000313" key="1">
    <source>
        <dbReference type="EMBL" id="VEL23883.1"/>
    </source>
</evidence>
<dbReference type="AlphaFoldDB" id="A0A448WZ35"/>
<name>A0A448WZ35_9PLAT</name>
<accession>A0A448WZ35</accession>
<evidence type="ECO:0000313" key="2">
    <source>
        <dbReference type="Proteomes" id="UP000784294"/>
    </source>
</evidence>
<gene>
    <name evidence="1" type="ORF">PXEA_LOCUS17323</name>
</gene>
<protein>
    <submittedName>
        <fullName evidence="1">Uncharacterized protein</fullName>
    </submittedName>
</protein>
<organism evidence="1 2">
    <name type="scientific">Protopolystoma xenopodis</name>
    <dbReference type="NCBI Taxonomy" id="117903"/>
    <lineage>
        <taxon>Eukaryota</taxon>
        <taxon>Metazoa</taxon>
        <taxon>Spiralia</taxon>
        <taxon>Lophotrochozoa</taxon>
        <taxon>Platyhelminthes</taxon>
        <taxon>Monogenea</taxon>
        <taxon>Polyopisthocotylea</taxon>
        <taxon>Polystomatidea</taxon>
        <taxon>Polystomatidae</taxon>
        <taxon>Protopolystoma</taxon>
    </lineage>
</organism>
<keyword evidence="2" id="KW-1185">Reference proteome</keyword>
<sequence>MLSCNLLDNEEVQNLTREELMAQLQINSEIMEAEKEGAFVRKLKEARLESEELSSKASKREISLVGQSQAPYLSNLNEDPMLSGVLIYTIHKNKV</sequence>
<dbReference type="EMBL" id="CAAALY010064560">
    <property type="protein sequence ID" value="VEL23883.1"/>
    <property type="molecule type" value="Genomic_DNA"/>
</dbReference>